<proteinExistence type="predicted"/>
<dbReference type="EMBL" id="VLPK01000001">
    <property type="protein sequence ID" value="TSJ44124.1"/>
    <property type="molecule type" value="Genomic_DNA"/>
</dbReference>
<dbReference type="OrthoDB" id="1148871at2"/>
<accession>A0A556MW11</accession>
<keyword evidence="3" id="KW-1185">Reference proteome</keyword>
<dbReference type="RefSeq" id="WP_144247688.1">
    <property type="nucleotide sequence ID" value="NZ_VLPK01000001.1"/>
</dbReference>
<dbReference type="InterPro" id="IPR002716">
    <property type="entry name" value="PIN_dom"/>
</dbReference>
<evidence type="ECO:0000259" key="1">
    <source>
        <dbReference type="Pfam" id="PF13470"/>
    </source>
</evidence>
<feature type="domain" description="PIN" evidence="1">
    <location>
        <begin position="6"/>
        <end position="119"/>
    </location>
</feature>
<protein>
    <submittedName>
        <fullName evidence="2">PIN domain-containing protein</fullName>
    </submittedName>
</protein>
<dbReference type="SUPFAM" id="SSF88723">
    <property type="entry name" value="PIN domain-like"/>
    <property type="match status" value="1"/>
</dbReference>
<comment type="caution">
    <text evidence="2">The sequence shown here is derived from an EMBL/GenBank/DDBJ whole genome shotgun (WGS) entry which is preliminary data.</text>
</comment>
<gene>
    <name evidence="2" type="ORF">FO440_08100</name>
</gene>
<organism evidence="2 3">
    <name type="scientific">Mucilaginibacter corticis</name>
    <dbReference type="NCBI Taxonomy" id="2597670"/>
    <lineage>
        <taxon>Bacteria</taxon>
        <taxon>Pseudomonadati</taxon>
        <taxon>Bacteroidota</taxon>
        <taxon>Sphingobacteriia</taxon>
        <taxon>Sphingobacteriales</taxon>
        <taxon>Sphingobacteriaceae</taxon>
        <taxon>Mucilaginibacter</taxon>
    </lineage>
</organism>
<evidence type="ECO:0000313" key="3">
    <source>
        <dbReference type="Proteomes" id="UP000318733"/>
    </source>
</evidence>
<dbReference type="Gene3D" id="3.40.50.1010">
    <property type="entry name" value="5'-nuclease"/>
    <property type="match status" value="1"/>
</dbReference>
<dbReference type="InterPro" id="IPR029060">
    <property type="entry name" value="PIN-like_dom_sf"/>
</dbReference>
<evidence type="ECO:0000313" key="2">
    <source>
        <dbReference type="EMBL" id="TSJ44124.1"/>
    </source>
</evidence>
<dbReference type="AlphaFoldDB" id="A0A556MW11"/>
<reference evidence="2 3" key="1">
    <citation type="submission" date="2019-07" db="EMBL/GenBank/DDBJ databases">
        <authorList>
            <person name="Huq M.A."/>
        </authorList>
    </citation>
    <scope>NUCLEOTIDE SEQUENCE [LARGE SCALE GENOMIC DNA]</scope>
    <source>
        <strain evidence="2 3">MAH-19</strain>
    </source>
</reference>
<dbReference type="Pfam" id="PF13470">
    <property type="entry name" value="PIN_3"/>
    <property type="match status" value="1"/>
</dbReference>
<sequence>MAYKNIFVDSDVLLDLLLRRQPFEPFSQILLQQGLNGSLSLKTSTLIFANIHYMVAKNLNRQVAKEQLKVLTKIVDPLAFESDDIKKALDNEHADFEDTIQYFIAEKNQCDLIISRNIKHYKKFPIPVLTAEQFLRTL</sequence>
<name>A0A556MW11_9SPHI</name>
<dbReference type="Proteomes" id="UP000318733">
    <property type="component" value="Unassembled WGS sequence"/>
</dbReference>